<dbReference type="RefSeq" id="WP_184184379.1">
    <property type="nucleotide sequence ID" value="NZ_BMNF01000005.1"/>
</dbReference>
<feature type="signal peptide" evidence="1">
    <location>
        <begin position="1"/>
        <end position="29"/>
    </location>
</feature>
<dbReference type="EMBL" id="JACHDP010000001">
    <property type="protein sequence ID" value="MBB5480414.1"/>
    <property type="molecule type" value="Genomic_DNA"/>
</dbReference>
<comment type="caution">
    <text evidence="2">The sequence shown here is derived from an EMBL/GenBank/DDBJ whole genome shotgun (WGS) entry which is preliminary data.</text>
</comment>
<reference evidence="2 3" key="1">
    <citation type="submission" date="2020-08" db="EMBL/GenBank/DDBJ databases">
        <title>Sequencing the genomes of 1000 actinobacteria strains.</title>
        <authorList>
            <person name="Klenk H.-P."/>
        </authorList>
    </citation>
    <scope>NUCLEOTIDE SEQUENCE [LARGE SCALE GENOMIC DNA]</scope>
    <source>
        <strain evidence="2 3">DSM 103125</strain>
    </source>
</reference>
<evidence type="ECO:0000313" key="2">
    <source>
        <dbReference type="EMBL" id="MBB5480414.1"/>
    </source>
</evidence>
<sequence>MNRRSILLTTAALALSTLVPLTTAGPASAASPTGGSTPATAGASLATATLVGHSHPQVLSVHGARAYRIGVSLAALTAAGRLDWTAPGCGGVVHAGATGSWAGVLMLAFRDGRLVAVGTATAPPRSPAGAMVGMSFAELEEIYGRRGSLIRNDAGDAEAYLVRVGSRVELFTGHPIRPGVGFFEVGPAVFVERNFRLGSAC</sequence>
<proteinExistence type="predicted"/>
<accession>A0A840W2Y2</accession>
<feature type="chain" id="PRO_5032620321" evidence="1">
    <location>
        <begin position="30"/>
        <end position="201"/>
    </location>
</feature>
<dbReference type="AlphaFoldDB" id="A0A840W2Y2"/>
<evidence type="ECO:0000256" key="1">
    <source>
        <dbReference type="SAM" id="SignalP"/>
    </source>
</evidence>
<keyword evidence="1" id="KW-0732">Signal</keyword>
<organism evidence="2 3">
    <name type="scientific">Micromonospora parathelypteridis</name>
    <dbReference type="NCBI Taxonomy" id="1839617"/>
    <lineage>
        <taxon>Bacteria</taxon>
        <taxon>Bacillati</taxon>
        <taxon>Actinomycetota</taxon>
        <taxon>Actinomycetes</taxon>
        <taxon>Micromonosporales</taxon>
        <taxon>Micromonosporaceae</taxon>
        <taxon>Micromonospora</taxon>
    </lineage>
</organism>
<gene>
    <name evidence="2" type="ORF">HNR20_004919</name>
</gene>
<protein>
    <submittedName>
        <fullName evidence="2">Uncharacterized protein</fullName>
    </submittedName>
</protein>
<dbReference type="Proteomes" id="UP000586947">
    <property type="component" value="Unassembled WGS sequence"/>
</dbReference>
<name>A0A840W2Y2_9ACTN</name>
<keyword evidence="3" id="KW-1185">Reference proteome</keyword>
<evidence type="ECO:0000313" key="3">
    <source>
        <dbReference type="Proteomes" id="UP000586947"/>
    </source>
</evidence>